<dbReference type="PROSITE" id="PS51257">
    <property type="entry name" value="PROKAR_LIPOPROTEIN"/>
    <property type="match status" value="1"/>
</dbReference>
<name>A0A1S2KUD3_9BACI</name>
<reference evidence="11 12" key="2">
    <citation type="journal article" date="2017" name="Genome Announc.">
        <title>Draft Genome Sequences of Four Alkaliphilic Bacteria Belonging to the Anaerobacillus Genus.</title>
        <authorList>
            <person name="Bassil N.M."/>
            <person name="Lloyd J.R."/>
        </authorList>
    </citation>
    <scope>NUCLEOTIDE SEQUENCE [LARGE SCALE GENOMIC DNA]</scope>
    <source>
        <strain evidence="11 12">NB2006</strain>
    </source>
</reference>
<dbReference type="NCBIfam" id="TIGR02887">
    <property type="entry name" value="spore_ger_x_C"/>
    <property type="match status" value="1"/>
</dbReference>
<dbReference type="InterPro" id="IPR038501">
    <property type="entry name" value="Spore_GerAC_C_sf"/>
</dbReference>
<feature type="domain" description="Spore germination protein N-terminal" evidence="9">
    <location>
        <begin position="20"/>
        <end position="195"/>
    </location>
</feature>
<evidence type="ECO:0000256" key="1">
    <source>
        <dbReference type="ARBA" id="ARBA00004635"/>
    </source>
</evidence>
<evidence type="ECO:0000256" key="7">
    <source>
        <dbReference type="ARBA" id="ARBA00023288"/>
    </source>
</evidence>
<dbReference type="PANTHER" id="PTHR35789:SF1">
    <property type="entry name" value="SPORE GERMINATION PROTEIN B3"/>
    <property type="match status" value="1"/>
</dbReference>
<dbReference type="InterPro" id="IPR057336">
    <property type="entry name" value="GerAC_N"/>
</dbReference>
<dbReference type="GO" id="GO:0016020">
    <property type="term" value="C:membrane"/>
    <property type="evidence" value="ECO:0007669"/>
    <property type="project" value="UniProtKB-SubCell"/>
</dbReference>
<evidence type="ECO:0000313" key="11">
    <source>
        <dbReference type="EMBL" id="QOY36420.1"/>
    </source>
</evidence>
<dbReference type="Gene3D" id="6.20.190.10">
    <property type="entry name" value="Nutrient germinant receptor protein C, domain 1"/>
    <property type="match status" value="1"/>
</dbReference>
<dbReference type="InterPro" id="IPR046953">
    <property type="entry name" value="Spore_GerAC-like_C"/>
</dbReference>
<evidence type="ECO:0000256" key="2">
    <source>
        <dbReference type="ARBA" id="ARBA00007886"/>
    </source>
</evidence>
<comment type="similarity">
    <text evidence="2">Belongs to the GerABKC lipoprotein family.</text>
</comment>
<gene>
    <name evidence="11" type="ORF">AWH56_001620</name>
    <name evidence="10" type="ORF">AWH56_24015</name>
</gene>
<dbReference type="InterPro" id="IPR008844">
    <property type="entry name" value="Spore_GerAC-like"/>
</dbReference>
<dbReference type="Pfam" id="PF25198">
    <property type="entry name" value="Spore_GerAC_N"/>
    <property type="match status" value="1"/>
</dbReference>
<dbReference type="AlphaFoldDB" id="A0A1S2KUD3"/>
<dbReference type="OrthoDB" id="9816067at2"/>
<sequence>MKIYSRLFLFIIFLLTGCWDAQELNEISLVTGLAIDKGKDYKYELTVEVLNPPALETETIGSQTASIIYTLEGDSVAELAKKTNVGFTRKLKYSHMRVVVISKELAEEGLLEFIDFFEADREIRNDFNFLVVNNVRASDVLKVTYPMQRVSSMKLHVQLDTMVNEWGGDPNIRLKDFVRALASPGREPVLGTIKVEGPVKKGNKLENMEKVEPDTLVVLDGLSIFKGLEYQGNLPVKHARNYLLLQDKLNNTSITVTCGENKMMTSRIYNSKTRINAYYKNDIPHIDVDIELEGRIDLLQCPVDIMKIKSYLEIEEKFAKSFKNEIDNTIRILQEEYQLDIFGFGEHMERQAYDDFKKVKDHWNEEFSRAEINVDVIVKLRRAGLITNPVFEDIE</sequence>
<evidence type="ECO:0000256" key="4">
    <source>
        <dbReference type="ARBA" id="ARBA00022729"/>
    </source>
</evidence>
<evidence type="ECO:0000313" key="12">
    <source>
        <dbReference type="Proteomes" id="UP000180175"/>
    </source>
</evidence>
<keyword evidence="7" id="KW-0449">Lipoprotein</keyword>
<dbReference type="RefSeq" id="WP_071319451.1">
    <property type="nucleotide sequence ID" value="NZ_CP063356.2"/>
</dbReference>
<dbReference type="PANTHER" id="PTHR35789">
    <property type="entry name" value="SPORE GERMINATION PROTEIN B3"/>
    <property type="match status" value="1"/>
</dbReference>
<feature type="domain" description="Spore germination GerAC-like C-terminal" evidence="8">
    <location>
        <begin position="220"/>
        <end position="384"/>
    </location>
</feature>
<dbReference type="Gene3D" id="3.30.300.210">
    <property type="entry name" value="Nutrient germinant receptor protein C, domain 3"/>
    <property type="match status" value="1"/>
</dbReference>
<keyword evidence="12" id="KW-1185">Reference proteome</keyword>
<dbReference type="KEGG" id="aia:AWH56_001620"/>
<evidence type="ECO:0000313" key="10">
    <source>
        <dbReference type="EMBL" id="OIJ03792.1"/>
    </source>
</evidence>
<evidence type="ECO:0000259" key="8">
    <source>
        <dbReference type="Pfam" id="PF05504"/>
    </source>
</evidence>
<evidence type="ECO:0000256" key="5">
    <source>
        <dbReference type="ARBA" id="ARBA00023136"/>
    </source>
</evidence>
<reference evidence="10 12" key="1">
    <citation type="submission" date="2016-10" db="EMBL/GenBank/DDBJ databases">
        <title>Draft genome sequences of four alkaliphilic bacteria belonging to the Anaerobacillus genus.</title>
        <authorList>
            <person name="Bassil N.M."/>
            <person name="Lloyd J.R."/>
        </authorList>
    </citation>
    <scope>NUCLEOTIDE SEQUENCE [LARGE SCALE GENOMIC DNA]</scope>
    <source>
        <strain evidence="10 12">NB2006</strain>
    </source>
</reference>
<dbReference type="GO" id="GO:0009847">
    <property type="term" value="P:spore germination"/>
    <property type="evidence" value="ECO:0007669"/>
    <property type="project" value="InterPro"/>
</dbReference>
<organism evidence="10 12">
    <name type="scientific">Anaerobacillus isosaccharinicus</name>
    <dbReference type="NCBI Taxonomy" id="1532552"/>
    <lineage>
        <taxon>Bacteria</taxon>
        <taxon>Bacillati</taxon>
        <taxon>Bacillota</taxon>
        <taxon>Bacilli</taxon>
        <taxon>Bacillales</taxon>
        <taxon>Bacillaceae</taxon>
        <taxon>Anaerobacillus</taxon>
    </lineage>
</organism>
<comment type="subcellular location">
    <subcellularLocation>
        <location evidence="1">Membrane</location>
        <topology evidence="1">Lipid-anchor</topology>
    </subcellularLocation>
</comment>
<dbReference type="Proteomes" id="UP000180175">
    <property type="component" value="Chromosome"/>
</dbReference>
<protein>
    <submittedName>
        <fullName evidence="11">Ger(X)C family spore germination protein</fullName>
    </submittedName>
</protein>
<keyword evidence="6" id="KW-0564">Palmitate</keyword>
<keyword evidence="3" id="KW-0309">Germination</keyword>
<accession>A0A1S2KUD3</accession>
<reference evidence="11" key="4">
    <citation type="submission" date="2020-10" db="EMBL/GenBank/DDBJ databases">
        <authorList>
            <person name="Bassil N.M."/>
            <person name="Lloyd J.R."/>
        </authorList>
    </citation>
    <scope>NUCLEOTIDE SEQUENCE</scope>
    <source>
        <strain evidence="11">NB2006</strain>
    </source>
</reference>
<evidence type="ECO:0000256" key="3">
    <source>
        <dbReference type="ARBA" id="ARBA00022544"/>
    </source>
</evidence>
<keyword evidence="5" id="KW-0472">Membrane</keyword>
<reference evidence="11 12" key="3">
    <citation type="journal article" date="2019" name="Int. J. Syst. Evol. Microbiol.">
        <title>Anaerobacillus isosaccharinicus sp. nov., an alkaliphilic bacterium which degrades isosaccharinic acid.</title>
        <authorList>
            <person name="Bassil N.M."/>
            <person name="Lloyd J.R."/>
        </authorList>
    </citation>
    <scope>NUCLEOTIDE SEQUENCE [LARGE SCALE GENOMIC DNA]</scope>
    <source>
        <strain evidence="11 12">NB2006</strain>
    </source>
</reference>
<evidence type="ECO:0000259" key="9">
    <source>
        <dbReference type="Pfam" id="PF25198"/>
    </source>
</evidence>
<keyword evidence="4" id="KW-0732">Signal</keyword>
<evidence type="ECO:0000256" key="6">
    <source>
        <dbReference type="ARBA" id="ARBA00023139"/>
    </source>
</evidence>
<proteinExistence type="inferred from homology"/>
<dbReference type="EMBL" id="CP063356">
    <property type="protein sequence ID" value="QOY36420.1"/>
    <property type="molecule type" value="Genomic_DNA"/>
</dbReference>
<dbReference type="Pfam" id="PF05504">
    <property type="entry name" value="Spore_GerAC"/>
    <property type="match status" value="1"/>
</dbReference>
<dbReference type="EMBL" id="LQXD01000206">
    <property type="protein sequence ID" value="OIJ03792.1"/>
    <property type="molecule type" value="Genomic_DNA"/>
</dbReference>